<dbReference type="EMBL" id="JBEUSY010000368">
    <property type="protein sequence ID" value="KAL1236469.1"/>
    <property type="molecule type" value="Genomic_DNA"/>
</dbReference>
<proteinExistence type="predicted"/>
<feature type="region of interest" description="Disordered" evidence="1">
    <location>
        <begin position="159"/>
        <end position="182"/>
    </location>
</feature>
<evidence type="ECO:0000313" key="3">
    <source>
        <dbReference type="Proteomes" id="UP001558632"/>
    </source>
</evidence>
<accession>A0ABR3KFS4</accession>
<protein>
    <submittedName>
        <fullName evidence="2">Retrovirus-related Pol polyprotein from type-1 retrotransposable element</fullName>
    </submittedName>
</protein>
<comment type="caution">
    <text evidence="2">The sequence shown here is derived from an EMBL/GenBank/DDBJ whole genome shotgun (WGS) entry which is preliminary data.</text>
</comment>
<reference evidence="2 3" key="1">
    <citation type="submission" date="2024-07" db="EMBL/GenBank/DDBJ databases">
        <title>Enhanced genomic and transcriptomic resources for Trichinella pseudospiralis and T. spiralis underpin the discovery of pronounced molecular differences between stages and species.</title>
        <authorList>
            <person name="Pasi K.K."/>
            <person name="La Rosa G."/>
            <person name="Gomez-Morales M.A."/>
            <person name="Tosini F."/>
            <person name="Sumanam S."/>
            <person name="Young N.D."/>
            <person name="Chang B.C."/>
            <person name="Robin G.B."/>
        </authorList>
    </citation>
    <scope>NUCLEOTIDE SEQUENCE [LARGE SCALE GENOMIC DNA]</scope>
    <source>
        <strain evidence="2">ISS534</strain>
    </source>
</reference>
<gene>
    <name evidence="2" type="ORF">TSPI_09488</name>
</gene>
<evidence type="ECO:0000313" key="2">
    <source>
        <dbReference type="EMBL" id="KAL1236469.1"/>
    </source>
</evidence>
<keyword evidence="3" id="KW-1185">Reference proteome</keyword>
<dbReference type="Proteomes" id="UP001558632">
    <property type="component" value="Unassembled WGS sequence"/>
</dbReference>
<sequence length="182" mass="20019">MAGWALFLSRNTPGSARKFLNPERLWAVQGRNYTAADLEQKSCRHCSAAVGTLVHICQKCLASHGMIIRRYNSIVESLCETASKQDFTVYKEVKLSTPAGALNPDVILVKNNKAICWEGSRPFRLLHRQNAEKYEAAVPTVRDVLNVGEVESHGFIIGSRGAGPKQTKRPKAAGLALSKKTK</sequence>
<organism evidence="2 3">
    <name type="scientific">Trichinella spiralis</name>
    <name type="common">Trichina worm</name>
    <dbReference type="NCBI Taxonomy" id="6334"/>
    <lineage>
        <taxon>Eukaryota</taxon>
        <taxon>Metazoa</taxon>
        <taxon>Ecdysozoa</taxon>
        <taxon>Nematoda</taxon>
        <taxon>Enoplea</taxon>
        <taxon>Dorylaimia</taxon>
        <taxon>Trichinellida</taxon>
        <taxon>Trichinellidae</taxon>
        <taxon>Trichinella</taxon>
    </lineage>
</organism>
<name>A0ABR3KFS4_TRISP</name>
<evidence type="ECO:0000256" key="1">
    <source>
        <dbReference type="SAM" id="MobiDB-lite"/>
    </source>
</evidence>